<dbReference type="InterPro" id="IPR002589">
    <property type="entry name" value="Macro_dom"/>
</dbReference>
<gene>
    <name evidence="2" type="ordered locus">Acid345_2543</name>
</gene>
<dbReference type="OrthoDB" id="6194521at2"/>
<evidence type="ECO:0000313" key="3">
    <source>
        <dbReference type="Proteomes" id="UP000002432"/>
    </source>
</evidence>
<dbReference type="Gene3D" id="3.40.220.10">
    <property type="entry name" value="Leucine Aminopeptidase, subunit E, domain 1"/>
    <property type="match status" value="1"/>
</dbReference>
<name>Q1INK6_KORVE</name>
<proteinExistence type="predicted"/>
<reference evidence="2 3" key="1">
    <citation type="journal article" date="2009" name="Appl. Environ. Microbiol.">
        <title>Three genomes from the phylum Acidobacteria provide insight into the lifestyles of these microorganisms in soils.</title>
        <authorList>
            <person name="Ward N.L."/>
            <person name="Challacombe J.F."/>
            <person name="Janssen P.H."/>
            <person name="Henrissat B."/>
            <person name="Coutinho P.M."/>
            <person name="Wu M."/>
            <person name="Xie G."/>
            <person name="Haft D.H."/>
            <person name="Sait M."/>
            <person name="Badger J."/>
            <person name="Barabote R.D."/>
            <person name="Bradley B."/>
            <person name="Brettin T.S."/>
            <person name="Brinkac L.M."/>
            <person name="Bruce D."/>
            <person name="Creasy T."/>
            <person name="Daugherty S.C."/>
            <person name="Davidsen T.M."/>
            <person name="DeBoy R.T."/>
            <person name="Detter J.C."/>
            <person name="Dodson R.J."/>
            <person name="Durkin A.S."/>
            <person name="Ganapathy A."/>
            <person name="Gwinn-Giglio M."/>
            <person name="Han C.S."/>
            <person name="Khouri H."/>
            <person name="Kiss H."/>
            <person name="Kothari S.P."/>
            <person name="Madupu R."/>
            <person name="Nelson K.E."/>
            <person name="Nelson W.C."/>
            <person name="Paulsen I."/>
            <person name="Penn K."/>
            <person name="Ren Q."/>
            <person name="Rosovitz M.J."/>
            <person name="Selengut J.D."/>
            <person name="Shrivastava S."/>
            <person name="Sullivan S.A."/>
            <person name="Tapia R."/>
            <person name="Thompson L.S."/>
            <person name="Watkins K.L."/>
            <person name="Yang Q."/>
            <person name="Yu C."/>
            <person name="Zafar N."/>
            <person name="Zhou L."/>
            <person name="Kuske C.R."/>
        </authorList>
    </citation>
    <scope>NUCLEOTIDE SEQUENCE [LARGE SCALE GENOMIC DNA]</scope>
    <source>
        <strain evidence="2 3">Ellin345</strain>
    </source>
</reference>
<dbReference type="PANTHER" id="PTHR11106:SF27">
    <property type="entry name" value="MACRO DOMAIN-CONTAINING PROTEIN"/>
    <property type="match status" value="1"/>
</dbReference>
<dbReference type="RefSeq" id="WP_011523345.1">
    <property type="nucleotide sequence ID" value="NC_008009.1"/>
</dbReference>
<evidence type="ECO:0000259" key="1">
    <source>
        <dbReference type="PROSITE" id="PS51154"/>
    </source>
</evidence>
<dbReference type="InterPro" id="IPR043472">
    <property type="entry name" value="Macro_dom-like"/>
</dbReference>
<dbReference type="SMART" id="SM00506">
    <property type="entry name" value="A1pp"/>
    <property type="match status" value="1"/>
</dbReference>
<sequence length="192" mass="20298">MAEAAYTVVLEGGKTVAFEGPSDITKQQVEAIVNAANSTLLGGGGVDGAIHNAGGPSILAECKRIVAKIGSLPEGKAVMTTGGRLRAKYVIHTVGPIWSGGKRGEAKTLASAYRESIRVADENSVTTMAFPSISTGAYRYPVKDAARVAVKAVAEALRKTTFVKEVRFALFDSGTLDDYVAAARQWEMEYLK</sequence>
<dbReference type="EnsemblBacteria" id="ABF41544">
    <property type="protein sequence ID" value="ABF41544"/>
    <property type="gene ID" value="Acid345_2543"/>
</dbReference>
<dbReference type="PROSITE" id="PS51154">
    <property type="entry name" value="MACRO"/>
    <property type="match status" value="1"/>
</dbReference>
<dbReference type="NCBIfam" id="NF001664">
    <property type="entry name" value="PRK00431.1-6"/>
    <property type="match status" value="1"/>
</dbReference>
<dbReference type="AlphaFoldDB" id="Q1INK6"/>
<feature type="domain" description="Macro" evidence="1">
    <location>
        <begin position="1"/>
        <end position="187"/>
    </location>
</feature>
<dbReference type="PANTHER" id="PTHR11106">
    <property type="entry name" value="GANGLIOSIDE INDUCED DIFFERENTIATION ASSOCIATED PROTEIN 2-RELATED"/>
    <property type="match status" value="1"/>
</dbReference>
<dbReference type="STRING" id="204669.Acid345_2543"/>
<protein>
    <submittedName>
        <fullName evidence="2">Appr-1-p processing enzyme family</fullName>
    </submittedName>
</protein>
<dbReference type="HOGENOM" id="CLU_046550_5_1_0"/>
<dbReference type="KEGG" id="aba:Acid345_2543"/>
<dbReference type="EMBL" id="CP000360">
    <property type="protein sequence ID" value="ABF41544.1"/>
    <property type="molecule type" value="Genomic_DNA"/>
</dbReference>
<evidence type="ECO:0000313" key="2">
    <source>
        <dbReference type="EMBL" id="ABF41544.1"/>
    </source>
</evidence>
<dbReference type="Pfam" id="PF01661">
    <property type="entry name" value="Macro"/>
    <property type="match status" value="1"/>
</dbReference>
<keyword evidence="3" id="KW-1185">Reference proteome</keyword>
<accession>Q1INK6</accession>
<dbReference type="CDD" id="cd02908">
    <property type="entry name" value="Macro_OAADPr_deacetylase"/>
    <property type="match status" value="1"/>
</dbReference>
<dbReference type="SUPFAM" id="SSF52949">
    <property type="entry name" value="Macro domain-like"/>
    <property type="match status" value="1"/>
</dbReference>
<dbReference type="eggNOG" id="COG2110">
    <property type="taxonomic scope" value="Bacteria"/>
</dbReference>
<organism evidence="2 3">
    <name type="scientific">Koribacter versatilis (strain Ellin345)</name>
    <dbReference type="NCBI Taxonomy" id="204669"/>
    <lineage>
        <taxon>Bacteria</taxon>
        <taxon>Pseudomonadati</taxon>
        <taxon>Acidobacteriota</taxon>
        <taxon>Terriglobia</taxon>
        <taxon>Terriglobales</taxon>
        <taxon>Candidatus Korobacteraceae</taxon>
        <taxon>Candidatus Korobacter</taxon>
    </lineage>
</organism>
<dbReference type="Proteomes" id="UP000002432">
    <property type="component" value="Chromosome"/>
</dbReference>